<sequence>MTTLRVTVVEAEGLMAKDKLKDGTQTSDPFVVLRHGKTKYSTTIHKRDLCPVWNESYEIPLAVGEAELKVEVWDHDRISNDFLGKLTIPVDEHLDGEARDRWHILQPKSSRKPVTGRLRLIIQAIGIREDEANVVDRESPLFSSDEDEAQDIIAVGPDGRVLVPDADEDGLPDYNVATVRIKEARDLGNRNYDPYCEISHGNQLLRTQVIEDNMHPKWNEQMLLDLNHRDDFFTFRVFDKALLAKDTCLGEVVVRVADYLDGNIHDEWHALQRPPKKSGLKRLTRLPFRSNSVSGELRFEIVLERRDTKVLDYERSTWVASLPPLPRRCRHLPQDLL</sequence>
<dbReference type="PANTHER" id="PTHR45761:SF1">
    <property type="entry name" value="EXTENDED SYNAPTOTAGMIN-LIKE PROTEIN 2, ISOFORM C"/>
    <property type="match status" value="1"/>
</dbReference>
<dbReference type="OrthoDB" id="67700at2759"/>
<gene>
    <name evidence="2" type="ORF">AMSG_06705</name>
</gene>
<dbReference type="AlphaFoldDB" id="A0A0L0DHM2"/>
<dbReference type="PROSITE" id="PS50004">
    <property type="entry name" value="C2"/>
    <property type="match status" value="2"/>
</dbReference>
<evidence type="ECO:0000259" key="1">
    <source>
        <dbReference type="PROSITE" id="PS50004"/>
    </source>
</evidence>
<dbReference type="eggNOG" id="KOG1030">
    <property type="taxonomic scope" value="Eukaryota"/>
</dbReference>
<keyword evidence="3" id="KW-1185">Reference proteome</keyword>
<name>A0A0L0DHM2_THETB</name>
<dbReference type="RefSeq" id="XP_013756759.1">
    <property type="nucleotide sequence ID" value="XM_013901305.1"/>
</dbReference>
<dbReference type="GeneID" id="25565795"/>
<dbReference type="CDD" id="cd00030">
    <property type="entry name" value="C2"/>
    <property type="match status" value="2"/>
</dbReference>
<dbReference type="PANTHER" id="PTHR45761">
    <property type="entry name" value="EXTENDED SYNAPTOTAGMIN-LIKE PROTEIN 2, ISOFORM C"/>
    <property type="match status" value="1"/>
</dbReference>
<evidence type="ECO:0000313" key="2">
    <source>
        <dbReference type="EMBL" id="KNC50803.1"/>
    </source>
</evidence>
<evidence type="ECO:0000313" key="3">
    <source>
        <dbReference type="Proteomes" id="UP000054408"/>
    </source>
</evidence>
<dbReference type="InterPro" id="IPR051634">
    <property type="entry name" value="Extended_Synaptotagmin"/>
</dbReference>
<dbReference type="eggNOG" id="KOG1011">
    <property type="taxonomic scope" value="Eukaryota"/>
</dbReference>
<dbReference type="EMBL" id="GL349462">
    <property type="protein sequence ID" value="KNC50803.1"/>
    <property type="molecule type" value="Genomic_DNA"/>
</dbReference>
<dbReference type="STRING" id="461836.A0A0L0DHM2"/>
<dbReference type="SUPFAM" id="SSF49562">
    <property type="entry name" value="C2 domain (Calcium/lipid-binding domain, CaLB)"/>
    <property type="match status" value="2"/>
</dbReference>
<proteinExistence type="predicted"/>
<accession>A0A0L0DHM2</accession>
<dbReference type="SMART" id="SM00239">
    <property type="entry name" value="C2"/>
    <property type="match status" value="2"/>
</dbReference>
<dbReference type="InterPro" id="IPR035892">
    <property type="entry name" value="C2_domain_sf"/>
</dbReference>
<protein>
    <recommendedName>
        <fullName evidence="1">C2 domain-containing protein</fullName>
    </recommendedName>
</protein>
<reference evidence="2 3" key="1">
    <citation type="submission" date="2010-05" db="EMBL/GenBank/DDBJ databases">
        <title>The Genome Sequence of Thecamonas trahens ATCC 50062.</title>
        <authorList>
            <consortium name="The Broad Institute Genome Sequencing Platform"/>
            <person name="Russ C."/>
            <person name="Cuomo C."/>
            <person name="Shea T."/>
            <person name="Young S.K."/>
            <person name="Zeng Q."/>
            <person name="Koehrsen M."/>
            <person name="Haas B."/>
            <person name="Borodovsky M."/>
            <person name="Guigo R."/>
            <person name="Alvarado L."/>
            <person name="Berlin A."/>
            <person name="Bochicchio J."/>
            <person name="Borenstein D."/>
            <person name="Chapman S."/>
            <person name="Chen Z."/>
            <person name="Freedman E."/>
            <person name="Gellesch M."/>
            <person name="Goldberg J."/>
            <person name="Griggs A."/>
            <person name="Gujja S."/>
            <person name="Heilman E."/>
            <person name="Heiman D."/>
            <person name="Hepburn T."/>
            <person name="Howarth C."/>
            <person name="Jen D."/>
            <person name="Larson L."/>
            <person name="Mehta T."/>
            <person name="Park D."/>
            <person name="Pearson M."/>
            <person name="Roberts A."/>
            <person name="Saif S."/>
            <person name="Shenoy N."/>
            <person name="Sisk P."/>
            <person name="Stolte C."/>
            <person name="Sykes S."/>
            <person name="Thomson T."/>
            <person name="Walk T."/>
            <person name="White J."/>
            <person name="Yandava C."/>
            <person name="Burger G."/>
            <person name="Gray M.W."/>
            <person name="Holland P.W.H."/>
            <person name="King N."/>
            <person name="Lang F.B.F."/>
            <person name="Roger A.J."/>
            <person name="Ruiz-Trillo I."/>
            <person name="Lander E."/>
            <person name="Nusbaum C."/>
        </authorList>
    </citation>
    <scope>NUCLEOTIDE SEQUENCE [LARGE SCALE GENOMIC DNA]</scope>
    <source>
        <strain evidence="2 3">ATCC 50062</strain>
    </source>
</reference>
<dbReference type="Pfam" id="PF00168">
    <property type="entry name" value="C2"/>
    <property type="match status" value="2"/>
</dbReference>
<feature type="domain" description="C2" evidence="1">
    <location>
        <begin position="157"/>
        <end position="269"/>
    </location>
</feature>
<dbReference type="InterPro" id="IPR000008">
    <property type="entry name" value="C2_dom"/>
</dbReference>
<dbReference type="Proteomes" id="UP000054408">
    <property type="component" value="Unassembled WGS sequence"/>
</dbReference>
<organism evidence="2 3">
    <name type="scientific">Thecamonas trahens ATCC 50062</name>
    <dbReference type="NCBI Taxonomy" id="461836"/>
    <lineage>
        <taxon>Eukaryota</taxon>
        <taxon>Apusozoa</taxon>
        <taxon>Apusomonadida</taxon>
        <taxon>Apusomonadidae</taxon>
        <taxon>Thecamonas</taxon>
    </lineage>
</organism>
<dbReference type="Gene3D" id="2.60.40.150">
    <property type="entry name" value="C2 domain"/>
    <property type="match status" value="2"/>
</dbReference>
<feature type="domain" description="C2" evidence="1">
    <location>
        <begin position="1"/>
        <end position="103"/>
    </location>
</feature>